<comment type="pathway">
    <text evidence="11">Phospholipid metabolism; phosphatidylethanolamine biosynthesis; phosphatidylethanolamine from CDP-diacylglycerol: step 2/2.</text>
</comment>
<gene>
    <name evidence="11" type="primary">psd</name>
    <name evidence="12" type="ORF">CVV64_03570</name>
</gene>
<dbReference type="InterPro" id="IPR033175">
    <property type="entry name" value="PSD-A"/>
</dbReference>
<comment type="subcellular location">
    <subcellularLocation>
        <location evidence="11">Cell membrane</location>
        <topology evidence="11">Peripheral membrane protein</topology>
    </subcellularLocation>
</comment>
<feature type="site" description="Cleavage (non-hydrolytic); by autocatalysis" evidence="11">
    <location>
        <begin position="176"/>
        <end position="177"/>
    </location>
</feature>
<dbReference type="Pfam" id="PF02666">
    <property type="entry name" value="PS_Dcarbxylase"/>
    <property type="match status" value="1"/>
</dbReference>
<evidence type="ECO:0000256" key="3">
    <source>
        <dbReference type="ARBA" id="ARBA00022793"/>
    </source>
</evidence>
<organism evidence="12 13">
    <name type="scientific">Candidatus Wallbacteria bacterium HGW-Wallbacteria-1</name>
    <dbReference type="NCBI Taxonomy" id="2013854"/>
    <lineage>
        <taxon>Bacteria</taxon>
        <taxon>Candidatus Walliibacteriota</taxon>
    </lineage>
</organism>
<dbReference type="NCBIfam" id="NF003678">
    <property type="entry name" value="PRK05305.1-2"/>
    <property type="match status" value="1"/>
</dbReference>
<proteinExistence type="inferred from homology"/>
<comment type="function">
    <text evidence="11">Catalyzes the formation of phosphatidylethanolamine (PtdEtn) from phosphatidylserine (PtdSer).</text>
</comment>
<dbReference type="EC" id="4.1.1.65" evidence="11"/>
<dbReference type="PANTHER" id="PTHR35809">
    <property type="entry name" value="ARCHAETIDYLSERINE DECARBOXYLASE PROENZYME-RELATED"/>
    <property type="match status" value="1"/>
</dbReference>
<feature type="active site" description="Schiff-base intermediate with substrate; via pyruvic acid" evidence="11">
    <location>
        <position position="177"/>
    </location>
</feature>
<keyword evidence="10 11" id="KW-0670">Pyruvate</keyword>
<keyword evidence="8 11" id="KW-0456">Lyase</keyword>
<comment type="catalytic activity">
    <reaction evidence="11">
        <text>a 1,2-diacyl-sn-glycero-3-phospho-L-serine + H(+) = a 1,2-diacyl-sn-glycero-3-phosphoethanolamine + CO2</text>
        <dbReference type="Rhea" id="RHEA:20828"/>
        <dbReference type="ChEBI" id="CHEBI:15378"/>
        <dbReference type="ChEBI" id="CHEBI:16526"/>
        <dbReference type="ChEBI" id="CHEBI:57262"/>
        <dbReference type="ChEBI" id="CHEBI:64612"/>
        <dbReference type="EC" id="4.1.1.65"/>
    </reaction>
</comment>
<feature type="modified residue" description="Pyruvic acid (Ser); by autocatalysis" evidence="11">
    <location>
        <position position="177"/>
    </location>
</feature>
<dbReference type="GO" id="GO:0004609">
    <property type="term" value="F:phosphatidylserine decarboxylase activity"/>
    <property type="evidence" value="ECO:0007669"/>
    <property type="project" value="UniProtKB-UniRule"/>
</dbReference>
<comment type="similarity">
    <text evidence="11">Belongs to the phosphatidylserine decarboxylase family. PSD-A subfamily.</text>
</comment>
<reference evidence="12 13" key="1">
    <citation type="journal article" date="2017" name="ISME J.">
        <title>Potential for microbial H2 and metal transformations associated with novel bacteria and archaea in deep terrestrial subsurface sediments.</title>
        <authorList>
            <person name="Hernsdorf A.W."/>
            <person name="Amano Y."/>
            <person name="Miyakawa K."/>
            <person name="Ise K."/>
            <person name="Suzuki Y."/>
            <person name="Anantharaman K."/>
            <person name="Probst A."/>
            <person name="Burstein D."/>
            <person name="Thomas B.C."/>
            <person name="Banfield J.F."/>
        </authorList>
    </citation>
    <scope>NUCLEOTIDE SEQUENCE [LARGE SCALE GENOMIC DNA]</scope>
    <source>
        <strain evidence="12">HGW-Wallbacteria-1</strain>
    </source>
</reference>
<comment type="caution">
    <text evidence="12">The sequence shown here is derived from an EMBL/GenBank/DDBJ whole genome shotgun (WGS) entry which is preliminary data.</text>
</comment>
<evidence type="ECO:0000256" key="1">
    <source>
        <dbReference type="ARBA" id="ARBA00022475"/>
    </source>
</evidence>
<evidence type="ECO:0000256" key="8">
    <source>
        <dbReference type="ARBA" id="ARBA00023239"/>
    </source>
</evidence>
<keyword evidence="4 11" id="KW-0443">Lipid metabolism</keyword>
<dbReference type="HAMAP" id="MF_00664">
    <property type="entry name" value="PS_decarb_PSD_A"/>
    <property type="match status" value="1"/>
</dbReference>
<dbReference type="InterPro" id="IPR003817">
    <property type="entry name" value="PS_Dcarbxylase"/>
</dbReference>
<keyword evidence="5 11" id="KW-0472">Membrane</keyword>
<keyword evidence="2 11" id="KW-0444">Lipid biosynthesis</keyword>
<dbReference type="UniPathway" id="UPA00558">
    <property type="reaction ID" value="UER00616"/>
</dbReference>
<dbReference type="AlphaFoldDB" id="A0A2N1PTT4"/>
<evidence type="ECO:0000256" key="5">
    <source>
        <dbReference type="ARBA" id="ARBA00023136"/>
    </source>
</evidence>
<evidence type="ECO:0000256" key="9">
    <source>
        <dbReference type="ARBA" id="ARBA00023264"/>
    </source>
</evidence>
<keyword evidence="7 11" id="KW-0594">Phospholipid biosynthesis</keyword>
<evidence type="ECO:0000256" key="4">
    <source>
        <dbReference type="ARBA" id="ARBA00023098"/>
    </source>
</evidence>
<evidence type="ECO:0000256" key="7">
    <source>
        <dbReference type="ARBA" id="ARBA00023209"/>
    </source>
</evidence>
<keyword evidence="1 11" id="KW-1003">Cell membrane</keyword>
<feature type="chain" id="PRO_5023268909" description="Phosphatidylserine decarboxylase alpha chain" evidence="11">
    <location>
        <begin position="177"/>
        <end position="209"/>
    </location>
</feature>
<keyword evidence="6 11" id="KW-0865">Zymogen</keyword>
<evidence type="ECO:0000256" key="2">
    <source>
        <dbReference type="ARBA" id="ARBA00022516"/>
    </source>
</evidence>
<evidence type="ECO:0000256" key="11">
    <source>
        <dbReference type="HAMAP-Rule" id="MF_00664"/>
    </source>
</evidence>
<dbReference type="NCBIfam" id="NF003685">
    <property type="entry name" value="PRK05305.2-5"/>
    <property type="match status" value="1"/>
</dbReference>
<evidence type="ECO:0000256" key="6">
    <source>
        <dbReference type="ARBA" id="ARBA00023145"/>
    </source>
</evidence>
<comment type="PTM">
    <text evidence="11">Is synthesized initially as an inactive proenzyme. Formation of the active enzyme involves a self-maturation process in which the active site pyruvoyl group is generated from an internal serine residue via an autocatalytic post-translational modification. Two non-identical subunits are generated from the proenzyme in this reaction, and the pyruvate is formed at the N-terminus of the alpha chain, which is derived from the carboxyl end of the proenzyme. The post-translation cleavage follows an unusual pathway, termed non-hydrolytic serinolysis, in which the side chain hydroxyl group of the serine supplies its oxygen atom to form the C-terminus of the beta chain, while the remainder of the serine residue undergoes an oxidative deamination to produce ammonia and the pyruvoyl prosthetic group on the alpha chain.</text>
</comment>
<dbReference type="GO" id="GO:0006646">
    <property type="term" value="P:phosphatidylethanolamine biosynthetic process"/>
    <property type="evidence" value="ECO:0007669"/>
    <property type="project" value="UniProtKB-UniRule"/>
</dbReference>
<dbReference type="Proteomes" id="UP000233256">
    <property type="component" value="Unassembled WGS sequence"/>
</dbReference>
<comment type="subunit">
    <text evidence="11">Heterodimer of a large membrane-associated beta subunit and a small pyruvoyl-containing alpha subunit.</text>
</comment>
<name>A0A2N1PTT4_9BACT</name>
<sequence length="209" mass="23360">MLINREGLNLVLSLTGLTLISAVIFPPLSPFFLIATGFTAYFFRDPVRRVSPDPNELVSPADGHVVAIDRIHEPDFFGCEVQRVSIFLSVFDVHVNRSPIAGKVVYTKYREGEFRAALASEASEVNERNSFGILGDNNRKIIVTQIAGLIARRIIPWKFEGDVVEKGAKLGMIRFGSRTDLLFPDEYEVSVRIGQRVRGGLEVIARIRE</sequence>
<keyword evidence="3 11" id="KW-0210">Decarboxylase</keyword>
<dbReference type="EMBL" id="PGXC01000002">
    <property type="protein sequence ID" value="PKK91754.1"/>
    <property type="molecule type" value="Genomic_DNA"/>
</dbReference>
<evidence type="ECO:0000256" key="10">
    <source>
        <dbReference type="ARBA" id="ARBA00023317"/>
    </source>
</evidence>
<evidence type="ECO:0000313" key="13">
    <source>
        <dbReference type="Proteomes" id="UP000233256"/>
    </source>
</evidence>
<evidence type="ECO:0000313" key="12">
    <source>
        <dbReference type="EMBL" id="PKK91754.1"/>
    </source>
</evidence>
<feature type="chain" id="PRO_5023268911" description="Phosphatidylserine decarboxylase beta chain" evidence="11">
    <location>
        <begin position="1"/>
        <end position="176"/>
    </location>
</feature>
<comment type="cofactor">
    <cofactor evidence="11">
        <name>pyruvate</name>
        <dbReference type="ChEBI" id="CHEBI:15361"/>
    </cofactor>
    <text evidence="11">Binds 1 pyruvoyl group covalently per subunit.</text>
</comment>
<keyword evidence="9 11" id="KW-1208">Phospholipid metabolism</keyword>
<protein>
    <recommendedName>
        <fullName evidence="11">Phosphatidylserine decarboxylase proenzyme</fullName>
        <ecNumber evidence="11">4.1.1.65</ecNumber>
    </recommendedName>
    <component>
        <recommendedName>
            <fullName evidence="11">Phosphatidylserine decarboxylase alpha chain</fullName>
        </recommendedName>
    </component>
    <component>
        <recommendedName>
            <fullName evidence="11">Phosphatidylserine decarboxylase beta chain</fullName>
        </recommendedName>
    </component>
</protein>
<dbReference type="GO" id="GO:0005886">
    <property type="term" value="C:plasma membrane"/>
    <property type="evidence" value="ECO:0007669"/>
    <property type="project" value="UniProtKB-SubCell"/>
</dbReference>
<dbReference type="PANTHER" id="PTHR35809:SF1">
    <property type="entry name" value="ARCHAETIDYLSERINE DECARBOXYLASE PROENZYME-RELATED"/>
    <property type="match status" value="1"/>
</dbReference>
<accession>A0A2N1PTT4</accession>